<feature type="region of interest" description="Disordered" evidence="1">
    <location>
        <begin position="1"/>
        <end position="24"/>
    </location>
</feature>
<dbReference type="Proteomes" id="UP001054945">
    <property type="component" value="Unassembled WGS sequence"/>
</dbReference>
<comment type="caution">
    <text evidence="2">The sequence shown here is derived from an EMBL/GenBank/DDBJ whole genome shotgun (WGS) entry which is preliminary data.</text>
</comment>
<evidence type="ECO:0000313" key="2">
    <source>
        <dbReference type="EMBL" id="GIY68164.1"/>
    </source>
</evidence>
<organism evidence="2 3">
    <name type="scientific">Caerostris extrusa</name>
    <name type="common">Bark spider</name>
    <name type="synonym">Caerostris bankana</name>
    <dbReference type="NCBI Taxonomy" id="172846"/>
    <lineage>
        <taxon>Eukaryota</taxon>
        <taxon>Metazoa</taxon>
        <taxon>Ecdysozoa</taxon>
        <taxon>Arthropoda</taxon>
        <taxon>Chelicerata</taxon>
        <taxon>Arachnida</taxon>
        <taxon>Araneae</taxon>
        <taxon>Araneomorphae</taxon>
        <taxon>Entelegynae</taxon>
        <taxon>Araneoidea</taxon>
        <taxon>Araneidae</taxon>
        <taxon>Caerostris</taxon>
    </lineage>
</organism>
<sequence length="123" mass="13998">MQQGVIVSPPSPSRKPGRESFPDHHRIHPLSFPWKRVLRWRGLGLSVQNVALHSDPMPFNSNECKQPCNDEILQLFMTGPKFGLVINSEETSSFLYTDRRYVVHLQTMEIGIEGGIGIYGFFV</sequence>
<keyword evidence="3" id="KW-1185">Reference proteome</keyword>
<evidence type="ECO:0000313" key="3">
    <source>
        <dbReference type="Proteomes" id="UP001054945"/>
    </source>
</evidence>
<protein>
    <submittedName>
        <fullName evidence="2">Uncharacterized protein</fullName>
    </submittedName>
</protein>
<accession>A0AAV4VEU8</accession>
<proteinExistence type="predicted"/>
<evidence type="ECO:0000256" key="1">
    <source>
        <dbReference type="SAM" id="MobiDB-lite"/>
    </source>
</evidence>
<reference evidence="2 3" key="1">
    <citation type="submission" date="2021-06" db="EMBL/GenBank/DDBJ databases">
        <title>Caerostris extrusa draft genome.</title>
        <authorList>
            <person name="Kono N."/>
            <person name="Arakawa K."/>
        </authorList>
    </citation>
    <scope>NUCLEOTIDE SEQUENCE [LARGE SCALE GENOMIC DNA]</scope>
</reference>
<dbReference type="AlphaFoldDB" id="A0AAV4VEU8"/>
<dbReference type="EMBL" id="BPLR01014336">
    <property type="protein sequence ID" value="GIY68164.1"/>
    <property type="molecule type" value="Genomic_DNA"/>
</dbReference>
<name>A0AAV4VEU8_CAEEX</name>
<gene>
    <name evidence="2" type="ORF">CEXT_26371</name>
</gene>